<dbReference type="RefSeq" id="WP_199705745.1">
    <property type="nucleotide sequence ID" value="NZ_JAEMNV010000005.1"/>
</dbReference>
<organism evidence="5 6">
    <name type="scientific">Antrihabitans stalagmiti</name>
    <dbReference type="NCBI Taxonomy" id="2799499"/>
    <lineage>
        <taxon>Bacteria</taxon>
        <taxon>Bacillati</taxon>
        <taxon>Actinomycetota</taxon>
        <taxon>Actinomycetes</taxon>
        <taxon>Mycobacteriales</taxon>
        <taxon>Nocardiaceae</taxon>
        <taxon>Antrihabitans</taxon>
    </lineage>
</organism>
<evidence type="ECO:0000313" key="6">
    <source>
        <dbReference type="Proteomes" id="UP000655868"/>
    </source>
</evidence>
<dbReference type="Pfam" id="PF00849">
    <property type="entry name" value="PseudoU_synth_2"/>
    <property type="match status" value="1"/>
</dbReference>
<evidence type="ECO:0000313" key="5">
    <source>
        <dbReference type="EMBL" id="MBJ8340707.1"/>
    </source>
</evidence>
<dbReference type="Gene3D" id="3.30.2350.10">
    <property type="entry name" value="Pseudouridine synthase"/>
    <property type="match status" value="1"/>
</dbReference>
<comment type="caution">
    <text evidence="5">The sequence shown here is derived from an EMBL/GenBank/DDBJ whole genome shotgun (WGS) entry which is preliminary data.</text>
</comment>
<dbReference type="InterPro" id="IPR020103">
    <property type="entry name" value="PsdUridine_synth_cat_dom_sf"/>
</dbReference>
<protein>
    <recommendedName>
        <fullName evidence="2">RNA pseudouridylate synthase</fullName>
    </recommendedName>
    <alternativeName>
        <fullName evidence="3">RNA-uridine isomerase</fullName>
    </alternativeName>
</protein>
<dbReference type="GO" id="GO:0009982">
    <property type="term" value="F:pseudouridine synthase activity"/>
    <property type="evidence" value="ECO:0007669"/>
    <property type="project" value="InterPro"/>
</dbReference>
<evidence type="ECO:0000259" key="4">
    <source>
        <dbReference type="Pfam" id="PF00849"/>
    </source>
</evidence>
<accession>A0A934NSX0</accession>
<dbReference type="PROSITE" id="PS01129">
    <property type="entry name" value="PSI_RLU"/>
    <property type="match status" value="1"/>
</dbReference>
<dbReference type="GO" id="GO:0000455">
    <property type="term" value="P:enzyme-directed rRNA pseudouridine synthesis"/>
    <property type="evidence" value="ECO:0007669"/>
    <property type="project" value="TreeGrafter"/>
</dbReference>
<dbReference type="Proteomes" id="UP000655868">
    <property type="component" value="Unassembled WGS sequence"/>
</dbReference>
<dbReference type="AlphaFoldDB" id="A0A934NSX0"/>
<evidence type="ECO:0000256" key="1">
    <source>
        <dbReference type="ARBA" id="ARBA00000073"/>
    </source>
</evidence>
<dbReference type="InterPro" id="IPR006145">
    <property type="entry name" value="PsdUridine_synth_RsuA/RluA"/>
</dbReference>
<dbReference type="InterPro" id="IPR050188">
    <property type="entry name" value="RluA_PseudoU_synthase"/>
</dbReference>
<evidence type="ECO:0000256" key="3">
    <source>
        <dbReference type="ARBA" id="ARBA00033164"/>
    </source>
</evidence>
<proteinExistence type="predicted"/>
<evidence type="ECO:0000256" key="2">
    <source>
        <dbReference type="ARBA" id="ARBA00031870"/>
    </source>
</evidence>
<dbReference type="PANTHER" id="PTHR21600:SF84">
    <property type="entry name" value="PSEUDOURIDINE SYNTHASE RSUA_RLUA-LIKE DOMAIN-CONTAINING PROTEIN"/>
    <property type="match status" value="1"/>
</dbReference>
<dbReference type="GO" id="GO:0140098">
    <property type="term" value="F:catalytic activity, acting on RNA"/>
    <property type="evidence" value="ECO:0007669"/>
    <property type="project" value="UniProtKB-ARBA"/>
</dbReference>
<dbReference type="SUPFAM" id="SSF55120">
    <property type="entry name" value="Pseudouridine synthase"/>
    <property type="match status" value="1"/>
</dbReference>
<dbReference type="PANTHER" id="PTHR21600">
    <property type="entry name" value="MITOCHONDRIAL RNA PSEUDOURIDINE SYNTHASE"/>
    <property type="match status" value="1"/>
</dbReference>
<feature type="domain" description="Pseudouridine synthase RsuA/RluA-like" evidence="4">
    <location>
        <begin position="77"/>
        <end position="224"/>
    </location>
</feature>
<sequence length="291" mass="33060">MPVGDWPTVLSYLLARFPHDAVRLEEKVTAGEVVDDRGEPITPKTAYAPHRFVFLYRDPPVETRVPFEIEIIHHDDDLLVVDKPHFLATTPRGAYIVESALVRLRRQFDLPELSPAHRLDRGTAGVLVFTIRPELRRAYQTMFADRTVTKTYEAIAGFDPALPLPHVRSSRIHKDRNVLQAQEIPGEPNAETRIELLETLGDQARYRLLPSTGKMHQLRVHLSALGIPIVGDNFYPDLYEVASDDYSNPLRLLAKSIEFDDPISGVRRRFESRRELDASVVTIPSTAERRG</sequence>
<comment type="catalytic activity">
    <reaction evidence="1">
        <text>a uridine in RNA = a pseudouridine in RNA</text>
        <dbReference type="Rhea" id="RHEA:48348"/>
        <dbReference type="Rhea" id="RHEA-COMP:12068"/>
        <dbReference type="Rhea" id="RHEA-COMP:12069"/>
        <dbReference type="ChEBI" id="CHEBI:65314"/>
        <dbReference type="ChEBI" id="CHEBI:65315"/>
    </reaction>
</comment>
<dbReference type="EMBL" id="JAEMNV010000005">
    <property type="protein sequence ID" value="MBJ8340707.1"/>
    <property type="molecule type" value="Genomic_DNA"/>
</dbReference>
<keyword evidence="6" id="KW-1185">Reference proteome</keyword>
<name>A0A934NSX0_9NOCA</name>
<dbReference type="InterPro" id="IPR006224">
    <property type="entry name" value="PsdUridine_synth_RluA-like_CS"/>
</dbReference>
<reference evidence="5" key="1">
    <citation type="submission" date="2020-12" db="EMBL/GenBank/DDBJ databases">
        <title>Antrihabitans popcorni sp. nov. and Antrihabitans auranticaus sp. nov., isolated from a larva cave.</title>
        <authorList>
            <person name="Lee S.D."/>
            <person name="Kim I.S."/>
        </authorList>
    </citation>
    <scope>NUCLEOTIDE SEQUENCE</scope>
    <source>
        <strain evidence="5">YC3-6</strain>
    </source>
</reference>
<dbReference type="GO" id="GO:0003723">
    <property type="term" value="F:RNA binding"/>
    <property type="evidence" value="ECO:0007669"/>
    <property type="project" value="InterPro"/>
</dbReference>
<gene>
    <name evidence="5" type="ORF">JGU71_17585</name>
</gene>